<evidence type="ECO:0000256" key="3">
    <source>
        <dbReference type="ARBA" id="ARBA00022692"/>
    </source>
</evidence>
<feature type="transmembrane region" description="Helical" evidence="6">
    <location>
        <begin position="17"/>
        <end position="42"/>
    </location>
</feature>
<evidence type="ECO:0000313" key="8">
    <source>
        <dbReference type="RefSeq" id="XP_005104479.1"/>
    </source>
</evidence>
<dbReference type="InterPro" id="IPR008952">
    <property type="entry name" value="Tetraspanin_EC2_sf"/>
</dbReference>
<dbReference type="PIRSF" id="PIRSF002419">
    <property type="entry name" value="Tetraspanin"/>
    <property type="match status" value="1"/>
</dbReference>
<dbReference type="GeneID" id="101861676"/>
<feature type="transmembrane region" description="Helical" evidence="6">
    <location>
        <begin position="94"/>
        <end position="115"/>
    </location>
</feature>
<dbReference type="Gene3D" id="1.10.1450.10">
    <property type="entry name" value="Tetraspanin"/>
    <property type="match status" value="1"/>
</dbReference>
<dbReference type="InterPro" id="IPR000301">
    <property type="entry name" value="Tetraspanin_animals"/>
</dbReference>
<keyword evidence="5 6" id="KW-0472">Membrane</keyword>
<dbReference type="Pfam" id="PF00335">
    <property type="entry name" value="Tetraspanin"/>
    <property type="match status" value="1"/>
</dbReference>
<dbReference type="SUPFAM" id="SSF48652">
    <property type="entry name" value="Tetraspanin"/>
    <property type="match status" value="1"/>
</dbReference>
<gene>
    <name evidence="8" type="primary">LOC101861676</name>
</gene>
<dbReference type="PANTHER" id="PTHR19282">
    <property type="entry name" value="TETRASPANIN"/>
    <property type="match status" value="1"/>
</dbReference>
<dbReference type="PRINTS" id="PR00259">
    <property type="entry name" value="TMFOUR"/>
</dbReference>
<comment type="subcellular location">
    <subcellularLocation>
        <location evidence="1 6">Membrane</location>
        <topology evidence="1 6">Multi-pass membrane protein</topology>
    </subcellularLocation>
</comment>
<protein>
    <recommendedName>
        <fullName evidence="6">Tetraspanin</fullName>
    </recommendedName>
</protein>
<dbReference type="Proteomes" id="UP000694888">
    <property type="component" value="Unplaced"/>
</dbReference>
<reference evidence="8" key="1">
    <citation type="submission" date="2025-08" db="UniProtKB">
        <authorList>
            <consortium name="RefSeq"/>
        </authorList>
    </citation>
    <scope>IDENTIFICATION</scope>
</reference>
<proteinExistence type="inferred from homology"/>
<evidence type="ECO:0000256" key="6">
    <source>
        <dbReference type="RuleBase" id="RU361218"/>
    </source>
</evidence>
<accession>A0ABM0JYE4</accession>
<organism evidence="7 8">
    <name type="scientific">Aplysia californica</name>
    <name type="common">California sea hare</name>
    <dbReference type="NCBI Taxonomy" id="6500"/>
    <lineage>
        <taxon>Eukaryota</taxon>
        <taxon>Metazoa</taxon>
        <taxon>Spiralia</taxon>
        <taxon>Lophotrochozoa</taxon>
        <taxon>Mollusca</taxon>
        <taxon>Gastropoda</taxon>
        <taxon>Heterobranchia</taxon>
        <taxon>Euthyneura</taxon>
        <taxon>Tectipleura</taxon>
        <taxon>Aplysiida</taxon>
        <taxon>Aplysioidea</taxon>
        <taxon>Aplysiidae</taxon>
        <taxon>Aplysia</taxon>
    </lineage>
</organism>
<keyword evidence="4 6" id="KW-1133">Transmembrane helix</keyword>
<name>A0ABM0JYE4_APLCA</name>
<keyword evidence="3 6" id="KW-0812">Transmembrane</keyword>
<feature type="transmembrane region" description="Helical" evidence="6">
    <location>
        <begin position="241"/>
        <end position="263"/>
    </location>
</feature>
<evidence type="ECO:0000256" key="5">
    <source>
        <dbReference type="ARBA" id="ARBA00023136"/>
    </source>
</evidence>
<comment type="similarity">
    <text evidence="2 6">Belongs to the tetraspanin (TM4SF) family.</text>
</comment>
<evidence type="ECO:0000313" key="7">
    <source>
        <dbReference type="Proteomes" id="UP000694888"/>
    </source>
</evidence>
<evidence type="ECO:0000256" key="4">
    <source>
        <dbReference type="ARBA" id="ARBA00022989"/>
    </source>
</evidence>
<evidence type="ECO:0000256" key="2">
    <source>
        <dbReference type="ARBA" id="ARBA00006840"/>
    </source>
</evidence>
<feature type="transmembrane region" description="Helical" evidence="6">
    <location>
        <begin position="62"/>
        <end position="85"/>
    </location>
</feature>
<dbReference type="PANTHER" id="PTHR19282:SF515">
    <property type="entry name" value="TETRASPANIN"/>
    <property type="match status" value="1"/>
</dbReference>
<dbReference type="RefSeq" id="XP_005104479.1">
    <property type="nucleotide sequence ID" value="XM_005104422.3"/>
</dbReference>
<dbReference type="InterPro" id="IPR018499">
    <property type="entry name" value="Tetraspanin/Peripherin"/>
</dbReference>
<keyword evidence="7" id="KW-1185">Reference proteome</keyword>
<sequence length="280" mass="31502">MACCTSRDTFVNPVLKYFLFFFNFTFWLGGLLLLAIGVWAHLERDRFSFDDFRSVFDFITDVSIFSIVTGCLMFLLGFCGCLGALRENTCLIKLYYFTLCVIFLGQVGGAVYVFLKSNEFKDMFVKTLKEELVPLYTERADKKTLVDWFQEQLGCCGMSNDGYKDWNNNEYFNCTPVNKSPLACAVPHSCCIQQDTVNDGVPNILCGTDALDPKVQGSTDNIYVIGCVSAVLRVVESNFPVVGGVIICIALPQILGIVVARTLDGQISDQLARWRRYNQR</sequence>
<evidence type="ECO:0000256" key="1">
    <source>
        <dbReference type="ARBA" id="ARBA00004141"/>
    </source>
</evidence>